<accession>A0AC60QPK6</accession>
<name>A0AC60QPK6_IXOPE</name>
<evidence type="ECO:0000313" key="2">
    <source>
        <dbReference type="Proteomes" id="UP000805193"/>
    </source>
</evidence>
<gene>
    <name evidence="1" type="ORF">HPB47_017726</name>
</gene>
<evidence type="ECO:0000313" key="1">
    <source>
        <dbReference type="EMBL" id="KAG0436855.1"/>
    </source>
</evidence>
<comment type="caution">
    <text evidence="1">The sequence shown here is derived from an EMBL/GenBank/DDBJ whole genome shotgun (WGS) entry which is preliminary data.</text>
</comment>
<dbReference type="Proteomes" id="UP000805193">
    <property type="component" value="Unassembled WGS sequence"/>
</dbReference>
<reference evidence="1 2" key="1">
    <citation type="journal article" date="2020" name="Cell">
        <title>Large-Scale Comparative Analyses of Tick Genomes Elucidate Their Genetic Diversity and Vector Capacities.</title>
        <authorList>
            <consortium name="Tick Genome and Microbiome Consortium (TIGMIC)"/>
            <person name="Jia N."/>
            <person name="Wang J."/>
            <person name="Shi W."/>
            <person name="Du L."/>
            <person name="Sun Y."/>
            <person name="Zhan W."/>
            <person name="Jiang J.F."/>
            <person name="Wang Q."/>
            <person name="Zhang B."/>
            <person name="Ji P."/>
            <person name="Bell-Sakyi L."/>
            <person name="Cui X.M."/>
            <person name="Yuan T.T."/>
            <person name="Jiang B.G."/>
            <person name="Yang W.F."/>
            <person name="Lam T.T."/>
            <person name="Chang Q.C."/>
            <person name="Ding S.J."/>
            <person name="Wang X.J."/>
            <person name="Zhu J.G."/>
            <person name="Ruan X.D."/>
            <person name="Zhao L."/>
            <person name="Wei J.T."/>
            <person name="Ye R.Z."/>
            <person name="Que T.C."/>
            <person name="Du C.H."/>
            <person name="Zhou Y.H."/>
            <person name="Cheng J.X."/>
            <person name="Dai P.F."/>
            <person name="Guo W.B."/>
            <person name="Han X.H."/>
            <person name="Huang E.J."/>
            <person name="Li L.F."/>
            <person name="Wei W."/>
            <person name="Gao Y.C."/>
            <person name="Liu J.Z."/>
            <person name="Shao H.Z."/>
            <person name="Wang X."/>
            <person name="Wang C.C."/>
            <person name="Yang T.C."/>
            <person name="Huo Q.B."/>
            <person name="Li W."/>
            <person name="Chen H.Y."/>
            <person name="Chen S.E."/>
            <person name="Zhou L.G."/>
            <person name="Ni X.B."/>
            <person name="Tian J.H."/>
            <person name="Sheng Y."/>
            <person name="Liu T."/>
            <person name="Pan Y.S."/>
            <person name="Xia L.Y."/>
            <person name="Li J."/>
            <person name="Zhao F."/>
            <person name="Cao W.C."/>
        </authorList>
    </citation>
    <scope>NUCLEOTIDE SEQUENCE [LARGE SCALE GENOMIC DNA]</scope>
    <source>
        <strain evidence="1">Iper-2018</strain>
    </source>
</reference>
<sequence length="216" mass="23855">MEDKGTAMAHYCANGQRRVPASLGNTTSVKEAELQAIKTAVESAEQEKHKSNIYVFTDSKEAVRELKKHDSRSKIVKSIKATARQLRAEGRTIKIRWIPGHQGIHGNDEAHAAAREQLQAVPPGQGSVHPVVDEDIGDDVDPTEIKAQERLERRQRLADLRRPDEHPLPSTSYSRAPPCLPAQFGPRQFGGPTLFFEFHVGGARQPKTLGSARAQC</sequence>
<organism evidence="1 2">
    <name type="scientific">Ixodes persulcatus</name>
    <name type="common">Taiga tick</name>
    <dbReference type="NCBI Taxonomy" id="34615"/>
    <lineage>
        <taxon>Eukaryota</taxon>
        <taxon>Metazoa</taxon>
        <taxon>Ecdysozoa</taxon>
        <taxon>Arthropoda</taxon>
        <taxon>Chelicerata</taxon>
        <taxon>Arachnida</taxon>
        <taxon>Acari</taxon>
        <taxon>Parasitiformes</taxon>
        <taxon>Ixodida</taxon>
        <taxon>Ixodoidea</taxon>
        <taxon>Ixodidae</taxon>
        <taxon>Ixodinae</taxon>
        <taxon>Ixodes</taxon>
    </lineage>
</organism>
<protein>
    <submittedName>
        <fullName evidence="1">Uncharacterized protein</fullName>
    </submittedName>
</protein>
<dbReference type="EMBL" id="JABSTQ010006671">
    <property type="protein sequence ID" value="KAG0436855.1"/>
    <property type="molecule type" value="Genomic_DNA"/>
</dbReference>
<keyword evidence="2" id="KW-1185">Reference proteome</keyword>
<proteinExistence type="predicted"/>